<dbReference type="AlphaFoldDB" id="A0A506Y010"/>
<evidence type="ECO:0000313" key="4">
    <source>
        <dbReference type="Proteomes" id="UP000316252"/>
    </source>
</evidence>
<dbReference type="InterPro" id="IPR039424">
    <property type="entry name" value="SBP_5"/>
</dbReference>
<dbReference type="PROSITE" id="PS51257">
    <property type="entry name" value="PROKAR_LIPOPROTEIN"/>
    <property type="match status" value="1"/>
</dbReference>
<gene>
    <name evidence="3" type="ORF">FJ657_08165</name>
</gene>
<dbReference type="Proteomes" id="UP000316252">
    <property type="component" value="Unassembled WGS sequence"/>
</dbReference>
<dbReference type="EMBL" id="VHQG01000002">
    <property type="protein sequence ID" value="TPW75826.1"/>
    <property type="molecule type" value="Genomic_DNA"/>
</dbReference>
<sequence length="601" mass="62635">MRFPRPALAVAAVAAALVLAACTSPAPEVQKGASLSVSIAAPFTSANARTAHGRAAANADVGYLTSSGFGYYDPSGQLVLDTSFGKAEIVSNSPFRVRYTLADQVQWSDGTPIDATDLLLTWAAESQRLDSADAAAQLDPATGKLKADAPADSVWFGAPGGLLTAAQKTPKISDAGRSILVEFAHPVAGWQLALEPSLPAHVVGALALKSSSATAGKKAVAAAIRAGSGDDLAAVARAWNGGWDFTTTPKDTSLLVSSGPYRIKAAGESGVELVRNAEYRGDRAARVPALRLDYRADSSATIAALAKGDLDVARLRIGADFSAVSDVTSASSAVEASSRIDLVEANTTSPRNGAMLDGSFRRALLLSIPRQEIVDQLFDGVGTDASPLQSWVAAPGDADYATAATSNGSAAYSADAKKTLQDVLDGARVSDRSVCVLYDSTNPRRTATFEIIKAAAEKFDFEVTDCGTADWRNRLAEPQSWDVALLSWDSASATRPGALEVLQSDELAASPLRKPTQDAEDALTALQRATTDPARAAALADLDHALWADDHLLPLYRLPSVISHGQGVGGIKPGPSARSVLWNAWTWRAADRPTPSSSPSS</sequence>
<dbReference type="PANTHER" id="PTHR30290:SF65">
    <property type="entry name" value="MONOACYL PHOSPHATIDYLINOSITOL TETRAMANNOSIDE-BINDING PROTEIN LPQW-RELATED"/>
    <property type="match status" value="1"/>
</dbReference>
<organism evidence="3 4">
    <name type="scientific">Schumannella soli</name>
    <dbReference type="NCBI Taxonomy" id="2590779"/>
    <lineage>
        <taxon>Bacteria</taxon>
        <taxon>Bacillati</taxon>
        <taxon>Actinomycetota</taxon>
        <taxon>Actinomycetes</taxon>
        <taxon>Micrococcales</taxon>
        <taxon>Microbacteriaceae</taxon>
        <taxon>Schumannella</taxon>
    </lineage>
</organism>
<dbReference type="Gene3D" id="3.10.105.10">
    <property type="entry name" value="Dipeptide-binding Protein, Domain 3"/>
    <property type="match status" value="1"/>
</dbReference>
<dbReference type="Pfam" id="PF00496">
    <property type="entry name" value="SBP_bac_5"/>
    <property type="match status" value="1"/>
</dbReference>
<keyword evidence="1" id="KW-0732">Signal</keyword>
<dbReference type="PANTHER" id="PTHR30290">
    <property type="entry name" value="PERIPLASMIC BINDING COMPONENT OF ABC TRANSPORTER"/>
    <property type="match status" value="1"/>
</dbReference>
<accession>A0A506Y010</accession>
<dbReference type="InterPro" id="IPR000914">
    <property type="entry name" value="SBP_5_dom"/>
</dbReference>
<evidence type="ECO:0000313" key="3">
    <source>
        <dbReference type="EMBL" id="TPW75826.1"/>
    </source>
</evidence>
<protein>
    <recommendedName>
        <fullName evidence="2">Solute-binding protein family 5 domain-containing protein</fullName>
    </recommendedName>
</protein>
<keyword evidence="4" id="KW-1185">Reference proteome</keyword>
<proteinExistence type="predicted"/>
<dbReference type="OrthoDB" id="7888869at2"/>
<dbReference type="GO" id="GO:1904680">
    <property type="term" value="F:peptide transmembrane transporter activity"/>
    <property type="evidence" value="ECO:0007669"/>
    <property type="project" value="TreeGrafter"/>
</dbReference>
<feature type="chain" id="PRO_5021353427" description="Solute-binding protein family 5 domain-containing protein" evidence="1">
    <location>
        <begin position="27"/>
        <end position="601"/>
    </location>
</feature>
<dbReference type="RefSeq" id="WP_141163186.1">
    <property type="nucleotide sequence ID" value="NZ_VHQG01000002.1"/>
</dbReference>
<evidence type="ECO:0000256" key="1">
    <source>
        <dbReference type="SAM" id="SignalP"/>
    </source>
</evidence>
<reference evidence="3 4" key="1">
    <citation type="submission" date="2019-06" db="EMBL/GenBank/DDBJ databases">
        <authorList>
            <person name="Li F."/>
        </authorList>
    </citation>
    <scope>NUCLEOTIDE SEQUENCE [LARGE SCALE GENOMIC DNA]</scope>
    <source>
        <strain evidence="3 4">10F1D-1</strain>
    </source>
</reference>
<dbReference type="GO" id="GO:0015833">
    <property type="term" value="P:peptide transport"/>
    <property type="evidence" value="ECO:0007669"/>
    <property type="project" value="TreeGrafter"/>
</dbReference>
<name>A0A506Y010_9MICO</name>
<dbReference type="SUPFAM" id="SSF53850">
    <property type="entry name" value="Periplasmic binding protein-like II"/>
    <property type="match status" value="1"/>
</dbReference>
<feature type="signal peptide" evidence="1">
    <location>
        <begin position="1"/>
        <end position="26"/>
    </location>
</feature>
<comment type="caution">
    <text evidence="3">The sequence shown here is derived from an EMBL/GenBank/DDBJ whole genome shotgun (WGS) entry which is preliminary data.</text>
</comment>
<dbReference type="Gene3D" id="3.40.190.10">
    <property type="entry name" value="Periplasmic binding protein-like II"/>
    <property type="match status" value="1"/>
</dbReference>
<evidence type="ECO:0000259" key="2">
    <source>
        <dbReference type="Pfam" id="PF00496"/>
    </source>
</evidence>
<feature type="domain" description="Solute-binding protein family 5" evidence="2">
    <location>
        <begin position="96"/>
        <end position="500"/>
    </location>
</feature>